<dbReference type="SMART" id="SM00476">
    <property type="entry name" value="DNaseIc"/>
    <property type="match status" value="1"/>
</dbReference>
<dbReference type="SUPFAM" id="SSF56219">
    <property type="entry name" value="DNase I-like"/>
    <property type="match status" value="1"/>
</dbReference>
<keyword evidence="13" id="KW-0325">Glycoprotein</keyword>
<evidence type="ECO:0000256" key="9">
    <source>
        <dbReference type="ARBA" id="ARBA00022759"/>
    </source>
</evidence>
<evidence type="ECO:0000256" key="8">
    <source>
        <dbReference type="ARBA" id="ARBA00022722"/>
    </source>
</evidence>
<evidence type="ECO:0000256" key="17">
    <source>
        <dbReference type="PIRNR" id="PIRNR000988"/>
    </source>
</evidence>
<dbReference type="FunCoup" id="A0A3B5KJP9">
    <property type="interactions" value="630"/>
</dbReference>
<evidence type="ECO:0000256" key="19">
    <source>
        <dbReference type="PIRSR" id="PIRSR000988-2"/>
    </source>
</evidence>
<dbReference type="InterPro" id="IPR018057">
    <property type="entry name" value="Deoxyribonuclease-1_AS"/>
</dbReference>
<dbReference type="GeneID" id="101064907"/>
<reference evidence="22 23" key="1">
    <citation type="journal article" date="2011" name="Genome Biol. Evol.">
        <title>Integration of the genetic map and genome assembly of fugu facilitates insights into distinct features of genome evolution in teleosts and mammals.</title>
        <authorList>
            <person name="Kai W."/>
            <person name="Kikuchi K."/>
            <person name="Tohari S."/>
            <person name="Chew A.K."/>
            <person name="Tay A."/>
            <person name="Fujiwara A."/>
            <person name="Hosoya S."/>
            <person name="Suetake H."/>
            <person name="Naruse K."/>
            <person name="Brenner S."/>
            <person name="Suzuki Y."/>
            <person name="Venkatesh B."/>
        </authorList>
    </citation>
    <scope>NUCLEOTIDE SEQUENCE [LARGE SCALE GENOMIC DNA]</scope>
</reference>
<sequence length="289" mass="32905">MSRMRVACVLGLFVALLQISHSLLLGAFNIRTFGDTKASNVTLMNIISKIVHRYDIILIQEVRDSDLSATKKLMEHINKGSPPFRYSFIVSEPLGRSSYKERYLFLYREDTVSVAKNYTYDDGCEPCGTDTFNREPFVVMFSSKHTAVENFVLIPQHTSPNSAVKEIDALYDVVVDVRHRWKTNDILLLGDFNAGCNYVTRSEWQQIRLFTDKSFHWLITDDEDTTVTHTICPYDRIVVTADMMGGVVPHSAAVYDYMMDLNLIHSLALAVSDHFPVEVNLIGRSFLSE</sequence>
<comment type="cofactor">
    <cofactor evidence="3">
        <name>Mg(2+)</name>
        <dbReference type="ChEBI" id="CHEBI:18420"/>
    </cofactor>
</comment>
<evidence type="ECO:0000313" key="23">
    <source>
        <dbReference type="Proteomes" id="UP000005226"/>
    </source>
</evidence>
<dbReference type="PANTHER" id="PTHR11371:SF29">
    <property type="entry name" value="DEOXYRIBONUCLEASE-1-LIKE 2"/>
    <property type="match status" value="1"/>
</dbReference>
<protein>
    <recommendedName>
        <fullName evidence="17">Deoxyribonuclease</fullName>
    </recommendedName>
</protein>
<keyword evidence="8 17" id="KW-0540">Nuclease</keyword>
<evidence type="ECO:0000259" key="21">
    <source>
        <dbReference type="Pfam" id="PF03372"/>
    </source>
</evidence>
<feature type="signal peptide" evidence="20">
    <location>
        <begin position="1"/>
        <end position="22"/>
    </location>
</feature>
<dbReference type="GO" id="GO:0004530">
    <property type="term" value="F:deoxyribonuclease I activity"/>
    <property type="evidence" value="ECO:0007669"/>
    <property type="project" value="UniProtKB-EC"/>
</dbReference>
<dbReference type="GO" id="GO:0042588">
    <property type="term" value="C:zymogen granule"/>
    <property type="evidence" value="ECO:0007669"/>
    <property type="project" value="UniProtKB-SubCell"/>
</dbReference>
<dbReference type="InterPro" id="IPR005135">
    <property type="entry name" value="Endo/exonuclease/phosphatase"/>
</dbReference>
<dbReference type="OrthoDB" id="10061407at2759"/>
<keyword evidence="23" id="KW-1185">Reference proteome</keyword>
<dbReference type="STRING" id="31033.ENSTRUP00000055603"/>
<keyword evidence="9 17" id="KW-0255">Endonuclease</keyword>
<dbReference type="GeneTree" id="ENSGT00950000182846"/>
<dbReference type="InParanoid" id="A0A3B5KJP9"/>
<proteinExistence type="inferred from homology"/>
<feature type="active site" evidence="18">
    <location>
        <position position="101"/>
    </location>
</feature>
<organism evidence="22 23">
    <name type="scientific">Takifugu rubripes</name>
    <name type="common">Japanese pufferfish</name>
    <name type="synonym">Fugu rubripes</name>
    <dbReference type="NCBI Taxonomy" id="31033"/>
    <lineage>
        <taxon>Eukaryota</taxon>
        <taxon>Metazoa</taxon>
        <taxon>Chordata</taxon>
        <taxon>Craniata</taxon>
        <taxon>Vertebrata</taxon>
        <taxon>Euteleostomi</taxon>
        <taxon>Actinopterygii</taxon>
        <taxon>Neopterygii</taxon>
        <taxon>Teleostei</taxon>
        <taxon>Neoteleostei</taxon>
        <taxon>Acanthomorphata</taxon>
        <taxon>Eupercaria</taxon>
        <taxon>Tetraodontiformes</taxon>
        <taxon>Tetradontoidea</taxon>
        <taxon>Tetraodontidae</taxon>
        <taxon>Takifugu</taxon>
    </lineage>
</organism>
<keyword evidence="15" id="KW-0968">Cytoplasmic vesicle</keyword>
<evidence type="ECO:0000256" key="11">
    <source>
        <dbReference type="ARBA" id="ARBA00022837"/>
    </source>
</evidence>
<gene>
    <name evidence="22" type="primary">dnase1</name>
</gene>
<evidence type="ECO:0000256" key="18">
    <source>
        <dbReference type="PIRSR" id="PIRSR000988-1"/>
    </source>
</evidence>
<dbReference type="InterPro" id="IPR016202">
    <property type="entry name" value="DNase_I"/>
</dbReference>
<feature type="domain" description="Endonuclease/exonuclease/phosphatase" evidence="21">
    <location>
        <begin position="27"/>
        <end position="274"/>
    </location>
</feature>
<dbReference type="PIRSF" id="PIRSF000988">
    <property type="entry name" value="DNase_I_euk"/>
    <property type="match status" value="1"/>
</dbReference>
<keyword evidence="11" id="KW-0106">Calcium</keyword>
<accession>A0A3B5KJP9</accession>
<keyword evidence="7" id="KW-0964">Secreted</keyword>
<comment type="catalytic activity">
    <reaction evidence="1">
        <text>Endonucleolytic cleavage to 5'-phosphodinucleotide and 5'-phosphooligonucleotide end-products.</text>
        <dbReference type="EC" id="3.1.21.1"/>
    </reaction>
</comment>
<dbReference type="OMA" id="YHFVVSE"/>
<evidence type="ECO:0000256" key="7">
    <source>
        <dbReference type="ARBA" id="ARBA00022525"/>
    </source>
</evidence>
<dbReference type="RefSeq" id="XP_003964436.2">
    <property type="nucleotide sequence ID" value="XM_003964387.3"/>
</dbReference>
<evidence type="ECO:0000256" key="10">
    <source>
        <dbReference type="ARBA" id="ARBA00022801"/>
    </source>
</evidence>
<dbReference type="GO" id="GO:0003677">
    <property type="term" value="F:DNA binding"/>
    <property type="evidence" value="ECO:0007669"/>
    <property type="project" value="TreeGrafter"/>
</dbReference>
<evidence type="ECO:0000256" key="13">
    <source>
        <dbReference type="ARBA" id="ARBA00023180"/>
    </source>
</evidence>
<reference evidence="22" key="2">
    <citation type="submission" date="2025-08" db="UniProtKB">
        <authorList>
            <consortium name="Ensembl"/>
        </authorList>
    </citation>
    <scope>IDENTIFICATION</scope>
</reference>
<dbReference type="Pfam" id="PF03372">
    <property type="entry name" value="Exo_endo_phos"/>
    <property type="match status" value="1"/>
</dbReference>
<dbReference type="Ensembl" id="ENSTRUT00000049710.2">
    <property type="protein sequence ID" value="ENSTRUP00000055603.2"/>
    <property type="gene ID" value="ENSTRUG00000023324.2"/>
</dbReference>
<evidence type="ECO:0000256" key="14">
    <source>
        <dbReference type="ARBA" id="ARBA00023242"/>
    </source>
</evidence>
<keyword evidence="10 17" id="KW-0378">Hydrolase</keyword>
<dbReference type="InterPro" id="IPR036691">
    <property type="entry name" value="Endo/exonu/phosph_ase_sf"/>
</dbReference>
<name>A0A3B5KJP9_TAKRU</name>
<reference evidence="22" key="3">
    <citation type="submission" date="2025-09" db="UniProtKB">
        <authorList>
            <consortium name="Ensembl"/>
        </authorList>
    </citation>
    <scope>IDENTIFICATION</scope>
</reference>
<evidence type="ECO:0000256" key="15">
    <source>
        <dbReference type="ARBA" id="ARBA00023329"/>
    </source>
</evidence>
<evidence type="ECO:0000256" key="16">
    <source>
        <dbReference type="ARBA" id="ARBA00024324"/>
    </source>
</evidence>
<feature type="disulfide bond" description="Essential for enzymatic activity" evidence="19">
    <location>
        <begin position="196"/>
        <end position="232"/>
    </location>
</feature>
<dbReference type="CDD" id="cd10282">
    <property type="entry name" value="DNase1"/>
    <property type="match status" value="1"/>
</dbReference>
<feature type="active site" evidence="18">
    <location>
        <position position="157"/>
    </location>
</feature>
<dbReference type="GO" id="GO:0005576">
    <property type="term" value="C:extracellular region"/>
    <property type="evidence" value="ECO:0007669"/>
    <property type="project" value="UniProtKB-SubCell"/>
</dbReference>
<keyword evidence="14" id="KW-0539">Nucleus</keyword>
<comment type="subcellular location">
    <subcellularLocation>
        <location evidence="4">Nucleus envelope</location>
    </subcellularLocation>
    <subcellularLocation>
        <location evidence="5">Secreted</location>
    </subcellularLocation>
    <subcellularLocation>
        <location evidence="16">Zymogen granule</location>
    </subcellularLocation>
</comment>
<feature type="chain" id="PRO_5030075222" description="Deoxyribonuclease" evidence="20">
    <location>
        <begin position="23"/>
        <end position="289"/>
    </location>
</feature>
<evidence type="ECO:0000256" key="2">
    <source>
        <dbReference type="ARBA" id="ARBA00001913"/>
    </source>
</evidence>
<dbReference type="PROSITE" id="PS00919">
    <property type="entry name" value="DNASE_I_1"/>
    <property type="match status" value="1"/>
</dbReference>
<dbReference type="AlphaFoldDB" id="A0A3B5KJP9"/>
<comment type="similarity">
    <text evidence="6 17">Belongs to the DNase I family.</text>
</comment>
<dbReference type="PRINTS" id="PR00130">
    <property type="entry name" value="DNASEI"/>
</dbReference>
<evidence type="ECO:0000256" key="5">
    <source>
        <dbReference type="ARBA" id="ARBA00004613"/>
    </source>
</evidence>
<evidence type="ECO:0000256" key="4">
    <source>
        <dbReference type="ARBA" id="ARBA00004259"/>
    </source>
</evidence>
<dbReference type="PANTHER" id="PTHR11371">
    <property type="entry name" value="DEOXYRIBONUCLEASE"/>
    <property type="match status" value="1"/>
</dbReference>
<evidence type="ECO:0000256" key="12">
    <source>
        <dbReference type="ARBA" id="ARBA00023157"/>
    </source>
</evidence>
<comment type="cofactor">
    <cofactor evidence="2">
        <name>Ca(2+)</name>
        <dbReference type="ChEBI" id="CHEBI:29108"/>
    </cofactor>
</comment>
<evidence type="ECO:0000256" key="20">
    <source>
        <dbReference type="SAM" id="SignalP"/>
    </source>
</evidence>
<keyword evidence="20" id="KW-0732">Signal</keyword>
<evidence type="ECO:0000256" key="6">
    <source>
        <dbReference type="ARBA" id="ARBA00007359"/>
    </source>
</evidence>
<dbReference type="Proteomes" id="UP000005226">
    <property type="component" value="Chromosome 5"/>
</dbReference>
<dbReference type="FunFam" id="3.60.10.10:FF:000035">
    <property type="entry name" value="Deoxyribonuclease"/>
    <property type="match status" value="1"/>
</dbReference>
<dbReference type="GO" id="GO:0006308">
    <property type="term" value="P:DNA catabolic process"/>
    <property type="evidence" value="ECO:0007669"/>
    <property type="project" value="InterPro"/>
</dbReference>
<feature type="disulfide bond" evidence="19">
    <location>
        <begin position="124"/>
        <end position="127"/>
    </location>
</feature>
<evidence type="ECO:0000256" key="3">
    <source>
        <dbReference type="ARBA" id="ARBA00001946"/>
    </source>
</evidence>
<evidence type="ECO:0000313" key="22">
    <source>
        <dbReference type="Ensembl" id="ENSTRUP00000055603.2"/>
    </source>
</evidence>
<dbReference type="Gene3D" id="3.60.10.10">
    <property type="entry name" value="Endonuclease/exonuclease/phosphatase"/>
    <property type="match status" value="1"/>
</dbReference>
<keyword evidence="12 19" id="KW-1015">Disulfide bond</keyword>
<evidence type="ECO:0000256" key="1">
    <source>
        <dbReference type="ARBA" id="ARBA00000688"/>
    </source>
</evidence>
<dbReference type="GO" id="GO:0005635">
    <property type="term" value="C:nuclear envelope"/>
    <property type="evidence" value="ECO:0007669"/>
    <property type="project" value="UniProtKB-SubCell"/>
</dbReference>